<protein>
    <submittedName>
        <fullName evidence="6">Outer membrane porin F</fullName>
    </submittedName>
</protein>
<dbReference type="Proteomes" id="UP000193061">
    <property type="component" value="Unassembled WGS sequence"/>
</dbReference>
<evidence type="ECO:0000256" key="2">
    <source>
        <dbReference type="ARBA" id="ARBA00023136"/>
    </source>
</evidence>
<dbReference type="InterPro" id="IPR006665">
    <property type="entry name" value="OmpA-like"/>
</dbReference>
<dbReference type="GO" id="GO:0009279">
    <property type="term" value="C:cell outer membrane"/>
    <property type="evidence" value="ECO:0007669"/>
    <property type="project" value="UniProtKB-SubCell"/>
</dbReference>
<evidence type="ECO:0000256" key="4">
    <source>
        <dbReference type="PROSITE-ProRule" id="PRU00473"/>
    </source>
</evidence>
<dbReference type="Pfam" id="PF00691">
    <property type="entry name" value="OmpA"/>
    <property type="match status" value="1"/>
</dbReference>
<dbReference type="EMBL" id="FWFX01000003">
    <property type="protein sequence ID" value="SLN32479.1"/>
    <property type="molecule type" value="Genomic_DNA"/>
</dbReference>
<gene>
    <name evidence="6" type="primary">oprF_2</name>
    <name evidence="6" type="ORF">ROA7450_01485</name>
</gene>
<reference evidence="6 7" key="1">
    <citation type="submission" date="2017-03" db="EMBL/GenBank/DDBJ databases">
        <authorList>
            <person name="Afonso C.L."/>
            <person name="Miller P.J."/>
            <person name="Scott M.A."/>
            <person name="Spackman E."/>
            <person name="Goraichik I."/>
            <person name="Dimitrov K.M."/>
            <person name="Suarez D.L."/>
            <person name="Swayne D.E."/>
        </authorList>
    </citation>
    <scope>NUCLEOTIDE SEQUENCE [LARGE SCALE GENOMIC DNA]</scope>
    <source>
        <strain evidence="6 7">CECT 7450</strain>
    </source>
</reference>
<dbReference type="PANTHER" id="PTHR30329">
    <property type="entry name" value="STATOR ELEMENT OF FLAGELLAR MOTOR COMPLEX"/>
    <property type="match status" value="1"/>
</dbReference>
<dbReference type="Gene3D" id="3.30.1330.60">
    <property type="entry name" value="OmpA-like domain"/>
    <property type="match status" value="1"/>
</dbReference>
<dbReference type="PANTHER" id="PTHR30329:SF21">
    <property type="entry name" value="LIPOPROTEIN YIAD-RELATED"/>
    <property type="match status" value="1"/>
</dbReference>
<dbReference type="CDD" id="cd07185">
    <property type="entry name" value="OmpA_C-like"/>
    <property type="match status" value="1"/>
</dbReference>
<organism evidence="6 7">
    <name type="scientific">Roseovarius albus</name>
    <dbReference type="NCBI Taxonomy" id="1247867"/>
    <lineage>
        <taxon>Bacteria</taxon>
        <taxon>Pseudomonadati</taxon>
        <taxon>Pseudomonadota</taxon>
        <taxon>Alphaproteobacteria</taxon>
        <taxon>Rhodobacterales</taxon>
        <taxon>Roseobacteraceae</taxon>
        <taxon>Roseovarius</taxon>
    </lineage>
</organism>
<dbReference type="InterPro" id="IPR050330">
    <property type="entry name" value="Bact_OuterMem_StrucFunc"/>
</dbReference>
<dbReference type="PROSITE" id="PS51123">
    <property type="entry name" value="OMPA_2"/>
    <property type="match status" value="1"/>
</dbReference>
<dbReference type="SUPFAM" id="SSF103088">
    <property type="entry name" value="OmpA-like"/>
    <property type="match status" value="1"/>
</dbReference>
<name>A0A1X6YW78_9RHOB</name>
<dbReference type="PRINTS" id="PR01021">
    <property type="entry name" value="OMPADOMAIN"/>
</dbReference>
<evidence type="ECO:0000313" key="7">
    <source>
        <dbReference type="Proteomes" id="UP000193061"/>
    </source>
</evidence>
<evidence type="ECO:0000259" key="5">
    <source>
        <dbReference type="PROSITE" id="PS51123"/>
    </source>
</evidence>
<dbReference type="InterPro" id="IPR036737">
    <property type="entry name" value="OmpA-like_sf"/>
</dbReference>
<sequence>MKVRNVIKSGLVCVLFASGWHADALELSIPGHARLTHETQSELDDYSFAVGSYNGLTVPSIKSTGRVVRQAWRLEGSDLTTLQILSPIRAHLEQQGYQMLFECSDVECGIFDFRFGISVLDAPEMFVDLYDYRYLSARKTHNETDDEYVSILVSRSGANGYVQVVHAAPPDVVVSIATSETIASPEVQEETIATLVDRGHAVLDDLEFESGATALGAGPYASLADLARYLNEDSTRRVALVGHTDTTGSLEANVLLSRQRAASVLERLVNQYGVGRLQLEADGAGYLSPVMSNLTAEGREANRRVEAILLNTE</sequence>
<dbReference type="AlphaFoldDB" id="A0A1X6YW78"/>
<accession>A0A1X6YW78</accession>
<keyword evidence="7" id="KW-1185">Reference proteome</keyword>
<keyword evidence="3" id="KW-0998">Cell outer membrane</keyword>
<feature type="domain" description="OmpA-like" evidence="5">
    <location>
        <begin position="195"/>
        <end position="313"/>
    </location>
</feature>
<keyword evidence="2 4" id="KW-0472">Membrane</keyword>
<proteinExistence type="predicted"/>
<evidence type="ECO:0000256" key="3">
    <source>
        <dbReference type="ARBA" id="ARBA00023237"/>
    </source>
</evidence>
<evidence type="ECO:0000313" key="6">
    <source>
        <dbReference type="EMBL" id="SLN32479.1"/>
    </source>
</evidence>
<evidence type="ECO:0000256" key="1">
    <source>
        <dbReference type="ARBA" id="ARBA00004442"/>
    </source>
</evidence>
<comment type="subcellular location">
    <subcellularLocation>
        <location evidence="1">Cell outer membrane</location>
    </subcellularLocation>
</comment>
<dbReference type="InterPro" id="IPR006664">
    <property type="entry name" value="OMP_bac"/>
</dbReference>